<protein>
    <submittedName>
        <fullName evidence="7">SLC26A/SulP transporter domain,STAS domain,Sulphate anion transporter, conserved site</fullName>
    </submittedName>
</protein>
<dbReference type="PANTHER" id="PTHR11814">
    <property type="entry name" value="SULFATE TRANSPORTER"/>
    <property type="match status" value="1"/>
</dbReference>
<dbReference type="AlphaFoldDB" id="A0A5E4M0C3"/>
<dbReference type="InterPro" id="IPR011547">
    <property type="entry name" value="SLC26A/SulP_dom"/>
</dbReference>
<accession>A0A5E4M0C3</accession>
<organism evidence="7 8">
    <name type="scientific">Cinara cedri</name>
    <dbReference type="NCBI Taxonomy" id="506608"/>
    <lineage>
        <taxon>Eukaryota</taxon>
        <taxon>Metazoa</taxon>
        <taxon>Ecdysozoa</taxon>
        <taxon>Arthropoda</taxon>
        <taxon>Hexapoda</taxon>
        <taxon>Insecta</taxon>
        <taxon>Pterygota</taxon>
        <taxon>Neoptera</taxon>
        <taxon>Paraneoptera</taxon>
        <taxon>Hemiptera</taxon>
        <taxon>Sternorrhyncha</taxon>
        <taxon>Aphidomorpha</taxon>
        <taxon>Aphidoidea</taxon>
        <taxon>Aphididae</taxon>
        <taxon>Lachninae</taxon>
        <taxon>Cinara</taxon>
    </lineage>
</organism>
<dbReference type="Proteomes" id="UP000325440">
    <property type="component" value="Unassembled WGS sequence"/>
</dbReference>
<reference evidence="7 8" key="1">
    <citation type="submission" date="2019-08" db="EMBL/GenBank/DDBJ databases">
        <authorList>
            <person name="Alioto T."/>
            <person name="Alioto T."/>
            <person name="Gomez Garrido J."/>
        </authorList>
    </citation>
    <scope>NUCLEOTIDE SEQUENCE [LARGE SCALE GENOMIC DNA]</scope>
</reference>
<dbReference type="InterPro" id="IPR001902">
    <property type="entry name" value="SLC26A/SulP_fam"/>
</dbReference>
<evidence type="ECO:0000259" key="6">
    <source>
        <dbReference type="Pfam" id="PF00916"/>
    </source>
</evidence>
<evidence type="ECO:0000256" key="1">
    <source>
        <dbReference type="ARBA" id="ARBA00004141"/>
    </source>
</evidence>
<dbReference type="InterPro" id="IPR036513">
    <property type="entry name" value="STAS_dom_sf"/>
</dbReference>
<feature type="transmembrane region" description="Helical" evidence="5">
    <location>
        <begin position="131"/>
        <end position="155"/>
    </location>
</feature>
<feature type="transmembrane region" description="Helical" evidence="5">
    <location>
        <begin position="435"/>
        <end position="466"/>
    </location>
</feature>
<feature type="transmembrane region" description="Helical" evidence="5">
    <location>
        <begin position="60"/>
        <end position="80"/>
    </location>
</feature>
<feature type="transmembrane region" description="Helical" evidence="5">
    <location>
        <begin position="342"/>
        <end position="368"/>
    </location>
</feature>
<feature type="transmembrane region" description="Helical" evidence="5">
    <location>
        <begin position="405"/>
        <end position="423"/>
    </location>
</feature>
<dbReference type="EMBL" id="CABPRJ010000013">
    <property type="protein sequence ID" value="VVC25469.1"/>
    <property type="molecule type" value="Genomic_DNA"/>
</dbReference>
<dbReference type="CDD" id="cd07042">
    <property type="entry name" value="STAS_SulP_like_sulfate_transporter"/>
    <property type="match status" value="1"/>
</dbReference>
<evidence type="ECO:0000256" key="4">
    <source>
        <dbReference type="ARBA" id="ARBA00023136"/>
    </source>
</evidence>
<evidence type="ECO:0000256" key="5">
    <source>
        <dbReference type="SAM" id="Phobius"/>
    </source>
</evidence>
<dbReference type="OrthoDB" id="288203at2759"/>
<keyword evidence="3 5" id="KW-1133">Transmembrane helix</keyword>
<feature type="transmembrane region" description="Helical" evidence="5">
    <location>
        <begin position="162"/>
        <end position="183"/>
    </location>
</feature>
<keyword evidence="4 5" id="KW-0472">Membrane</keyword>
<evidence type="ECO:0000313" key="7">
    <source>
        <dbReference type="EMBL" id="VVC25469.1"/>
    </source>
</evidence>
<keyword evidence="2 5" id="KW-0812">Transmembrane</keyword>
<evidence type="ECO:0000256" key="3">
    <source>
        <dbReference type="ARBA" id="ARBA00022989"/>
    </source>
</evidence>
<proteinExistence type="predicted"/>
<dbReference type="Pfam" id="PF00916">
    <property type="entry name" value="Sulfate_transp"/>
    <property type="match status" value="1"/>
</dbReference>
<gene>
    <name evidence="7" type="ORF">CINCED_3A011088</name>
</gene>
<feature type="domain" description="SLC26A/SulP transporter" evidence="6">
    <location>
        <begin position="58"/>
        <end position="440"/>
    </location>
</feature>
<dbReference type="Gene3D" id="3.30.750.24">
    <property type="entry name" value="STAS domain"/>
    <property type="match status" value="1"/>
</dbReference>
<feature type="transmembrane region" description="Helical" evidence="5">
    <location>
        <begin position="87"/>
        <end position="111"/>
    </location>
</feature>
<keyword evidence="8" id="KW-1185">Reference proteome</keyword>
<dbReference type="InterPro" id="IPR018045">
    <property type="entry name" value="S04_transporter_CS"/>
</dbReference>
<evidence type="ECO:0000256" key="2">
    <source>
        <dbReference type="ARBA" id="ARBA00022692"/>
    </source>
</evidence>
<comment type="subcellular location">
    <subcellularLocation>
        <location evidence="1">Membrane</location>
        <topology evidence="1">Multi-pass membrane protein</topology>
    </subcellularLocation>
</comment>
<evidence type="ECO:0000313" key="8">
    <source>
        <dbReference type="Proteomes" id="UP000325440"/>
    </source>
</evidence>
<dbReference type="GO" id="GO:0008271">
    <property type="term" value="F:secondary active sulfate transmembrane transporter activity"/>
    <property type="evidence" value="ECO:0007669"/>
    <property type="project" value="InterPro"/>
</dbReference>
<sequence>METRMNGGEFHVLLKAAISIKNYVKKKQITHDKLLEFFHRHVPITSWLPKYDREKATGDLISGITIGLTMIPQSIAYASMANLSPQVGLYTALTGGLIYTLLGTVKQVFMGPTSLMSLLTYEYTKNLSPEYVVLLTFMCGIVEMVMSLFNLGFLVDLISAPVISGFTTATAIIIVVSQIKGILGLSFKGDSVKEIIEKLVGHFHERRNGDIYLGLGAIAFILIMRELRNLPVKGYMKKVSGFISLSRNTTVVLISMYITYLFESNGVPLPYLTSATAKPGLPTIRFPPFGYTSGNTTVTLLEMLYEIRSAIFVIPLVSVLANVSIAKAYANGGTIDATQEMMALSVCNIAGSFIGSMPSCGAFTRSALSQASGVQTTLSNIYASCLIFLAIIFLTPHFHLIPRAILSAVLISAVVFLVDYQIVKPLWKTSRVELLITMITLVVSLLFNVEIGLLAGVCANILHLALMWSRPKLKIELIKSREIEFMLITPNNGLYFPAIDYLYREIMQIAKEKPYSKTPFVLNCVHMKGLDFTAAKGLSLISSEIQARDQLFVLLNASEKIRYVCLKSSRCRSIVFCNSLDALPAVILGEKFKEKCEPKSRNEEQANALDVQINLAEVTPLLKLKPLNGNDTTIVNL</sequence>
<name>A0A5E4M0C3_9HEMI</name>
<feature type="transmembrane region" description="Helical" evidence="5">
    <location>
        <begin position="310"/>
        <end position="330"/>
    </location>
</feature>
<feature type="transmembrane region" description="Helical" evidence="5">
    <location>
        <begin position="380"/>
        <end position="398"/>
    </location>
</feature>
<dbReference type="PROSITE" id="PS01130">
    <property type="entry name" value="SLC26A"/>
    <property type="match status" value="1"/>
</dbReference>
<dbReference type="GO" id="GO:0016020">
    <property type="term" value="C:membrane"/>
    <property type="evidence" value="ECO:0007669"/>
    <property type="project" value="UniProtKB-SubCell"/>
</dbReference>